<evidence type="ECO:0000313" key="2">
    <source>
        <dbReference type="Proteomes" id="UP001218218"/>
    </source>
</evidence>
<dbReference type="EMBL" id="JARIHO010000059">
    <property type="protein sequence ID" value="KAJ7318162.1"/>
    <property type="molecule type" value="Genomic_DNA"/>
</dbReference>
<accession>A0AAD6ZDG9</accession>
<name>A0AAD6ZDG9_9AGAR</name>
<sequence>MKAGSFLEQKKALLPVLEALDETLKDKELTVDDEHAGLYYGFSKTRRMELDYRAAHPQVSTVVNADVWEPEEEEAVAWVSEEDAQDERMVKKNLTHKLYQDSSCNIATTTIEKRKSSDDVDPNEALPLEAYTSSRHPLPLSVVSEKTSISRLRCHLVRLRTCGILLACALTVAPQSPFFLYRHNPELTTHSPLSCYLGGLKNAG</sequence>
<reference evidence="1" key="1">
    <citation type="submission" date="2023-03" db="EMBL/GenBank/DDBJ databases">
        <title>Massive genome expansion in bonnet fungi (Mycena s.s.) driven by repeated elements and novel gene families across ecological guilds.</title>
        <authorList>
            <consortium name="Lawrence Berkeley National Laboratory"/>
            <person name="Harder C.B."/>
            <person name="Miyauchi S."/>
            <person name="Viragh M."/>
            <person name="Kuo A."/>
            <person name="Thoen E."/>
            <person name="Andreopoulos B."/>
            <person name="Lu D."/>
            <person name="Skrede I."/>
            <person name="Drula E."/>
            <person name="Henrissat B."/>
            <person name="Morin E."/>
            <person name="Kohler A."/>
            <person name="Barry K."/>
            <person name="LaButti K."/>
            <person name="Morin E."/>
            <person name="Salamov A."/>
            <person name="Lipzen A."/>
            <person name="Mereny Z."/>
            <person name="Hegedus B."/>
            <person name="Baldrian P."/>
            <person name="Stursova M."/>
            <person name="Weitz H."/>
            <person name="Taylor A."/>
            <person name="Grigoriev I.V."/>
            <person name="Nagy L.G."/>
            <person name="Martin F."/>
            <person name="Kauserud H."/>
        </authorList>
    </citation>
    <scope>NUCLEOTIDE SEQUENCE</scope>
    <source>
        <strain evidence="1">CBHHK002</strain>
    </source>
</reference>
<protein>
    <submittedName>
        <fullName evidence="1">Uncharacterized protein</fullName>
    </submittedName>
</protein>
<keyword evidence="2" id="KW-1185">Reference proteome</keyword>
<dbReference type="AlphaFoldDB" id="A0AAD6ZDG9"/>
<proteinExistence type="predicted"/>
<dbReference type="Proteomes" id="UP001218218">
    <property type="component" value="Unassembled WGS sequence"/>
</dbReference>
<comment type="caution">
    <text evidence="1">The sequence shown here is derived from an EMBL/GenBank/DDBJ whole genome shotgun (WGS) entry which is preliminary data.</text>
</comment>
<organism evidence="1 2">
    <name type="scientific">Mycena albidolilacea</name>
    <dbReference type="NCBI Taxonomy" id="1033008"/>
    <lineage>
        <taxon>Eukaryota</taxon>
        <taxon>Fungi</taxon>
        <taxon>Dikarya</taxon>
        <taxon>Basidiomycota</taxon>
        <taxon>Agaricomycotina</taxon>
        <taxon>Agaricomycetes</taxon>
        <taxon>Agaricomycetidae</taxon>
        <taxon>Agaricales</taxon>
        <taxon>Marasmiineae</taxon>
        <taxon>Mycenaceae</taxon>
        <taxon>Mycena</taxon>
    </lineage>
</organism>
<evidence type="ECO:0000313" key="1">
    <source>
        <dbReference type="EMBL" id="KAJ7318162.1"/>
    </source>
</evidence>
<gene>
    <name evidence="1" type="ORF">DFH08DRAFT_892874</name>
</gene>